<evidence type="ECO:0000259" key="2">
    <source>
        <dbReference type="PROSITE" id="PS50209"/>
    </source>
</evidence>
<dbReference type="PANTHER" id="PTHR16155:SF19">
    <property type="entry name" value="DED DOMAIN-CONTAINING PROTEIN"/>
    <property type="match status" value="1"/>
</dbReference>
<dbReference type="EMBL" id="JBJQND010000013">
    <property type="protein sequence ID" value="KAL3856814.1"/>
    <property type="molecule type" value="Genomic_DNA"/>
</dbReference>
<accession>A0ABD3V8D1</accession>
<evidence type="ECO:0000313" key="4">
    <source>
        <dbReference type="Proteomes" id="UP001634394"/>
    </source>
</evidence>
<evidence type="ECO:0000256" key="1">
    <source>
        <dbReference type="SAM" id="MobiDB-lite"/>
    </source>
</evidence>
<dbReference type="InterPro" id="IPR011029">
    <property type="entry name" value="DEATH-like_dom_sf"/>
</dbReference>
<feature type="region of interest" description="Disordered" evidence="1">
    <location>
        <begin position="1752"/>
        <end position="1772"/>
    </location>
</feature>
<comment type="caution">
    <text evidence="3">The sequence shown here is derived from an EMBL/GenBank/DDBJ whole genome shotgun (WGS) entry which is preliminary data.</text>
</comment>
<proteinExistence type="predicted"/>
<gene>
    <name evidence="3" type="ORF">ACJMK2_011530</name>
</gene>
<dbReference type="PANTHER" id="PTHR16155">
    <property type="entry name" value="DED DOMAIN-CONTAINING PROTEIN"/>
    <property type="match status" value="1"/>
</dbReference>
<dbReference type="Pfam" id="PF00619">
    <property type="entry name" value="CARD"/>
    <property type="match status" value="1"/>
</dbReference>
<evidence type="ECO:0000313" key="3">
    <source>
        <dbReference type="EMBL" id="KAL3856813.1"/>
    </source>
</evidence>
<protein>
    <recommendedName>
        <fullName evidence="2">CARD domain-containing protein</fullName>
    </recommendedName>
</protein>
<reference evidence="3 4" key="1">
    <citation type="submission" date="2024-11" db="EMBL/GenBank/DDBJ databases">
        <title>Chromosome-level genome assembly of the freshwater bivalve Anodonta woodiana.</title>
        <authorList>
            <person name="Chen X."/>
        </authorList>
    </citation>
    <scope>NUCLEOTIDE SEQUENCE [LARGE SCALE GENOMIC DNA]</scope>
    <source>
        <strain evidence="3">MN2024</strain>
        <tissue evidence="3">Gills</tissue>
    </source>
</reference>
<organism evidence="3 4">
    <name type="scientific">Sinanodonta woodiana</name>
    <name type="common">Chinese pond mussel</name>
    <name type="synonym">Anodonta woodiana</name>
    <dbReference type="NCBI Taxonomy" id="1069815"/>
    <lineage>
        <taxon>Eukaryota</taxon>
        <taxon>Metazoa</taxon>
        <taxon>Spiralia</taxon>
        <taxon>Lophotrochozoa</taxon>
        <taxon>Mollusca</taxon>
        <taxon>Bivalvia</taxon>
        <taxon>Autobranchia</taxon>
        <taxon>Heteroconchia</taxon>
        <taxon>Palaeoheterodonta</taxon>
        <taxon>Unionida</taxon>
        <taxon>Unionoidea</taxon>
        <taxon>Unionidae</taxon>
        <taxon>Unioninae</taxon>
        <taxon>Sinanodonta</taxon>
    </lineage>
</organism>
<dbReference type="InterPro" id="IPR001315">
    <property type="entry name" value="CARD"/>
</dbReference>
<dbReference type="PROSITE" id="PS50209">
    <property type="entry name" value="CARD"/>
    <property type="match status" value="1"/>
</dbReference>
<keyword evidence="4" id="KW-1185">Reference proteome</keyword>
<dbReference type="EMBL" id="JBJQND010000013">
    <property type="protein sequence ID" value="KAL3856813.1"/>
    <property type="molecule type" value="Genomic_DNA"/>
</dbReference>
<dbReference type="Gene3D" id="1.10.533.10">
    <property type="entry name" value="Death Domain, Fas"/>
    <property type="match status" value="1"/>
</dbReference>
<feature type="region of interest" description="Disordered" evidence="1">
    <location>
        <begin position="285"/>
        <end position="310"/>
    </location>
</feature>
<dbReference type="SUPFAM" id="SSF47986">
    <property type="entry name" value="DEATH domain"/>
    <property type="match status" value="1"/>
</dbReference>
<dbReference type="CDD" id="cd01671">
    <property type="entry name" value="CARD"/>
    <property type="match status" value="1"/>
</dbReference>
<dbReference type="SMART" id="SM00114">
    <property type="entry name" value="CARD"/>
    <property type="match status" value="1"/>
</dbReference>
<feature type="compositionally biased region" description="Acidic residues" evidence="1">
    <location>
        <begin position="287"/>
        <end position="301"/>
    </location>
</feature>
<sequence>MEPSQWSKIQANWTLLLQNVDVKCILHSLYESKTINDDDVERIQAETTTRDQCARLLRILKRKDNSYEEFRNALQKTDQKSIIQKLRETNSDIAPIEEDDKINAALLENFAESNGSQVSFADVQASIAKSIQRKLNDDEVSKRVSLCFGSDVCLHVEDGENAVRYFTNLRRKTTNPTCDKTEADIKKRSMDGSSKGKHMRNNSKQSQRKKLERMSIEDLIKALESKLKERKILNPQITETFRQQKVTGEVYHCMTMDEIKTEIPDLTYGERKTLLIIRDELQKEDENLSGDDELPSESMEYSEDKDVKPEEDLQQRIESLRKFDTALKTGDYYRQGSEVITHVTRCHNMIEPIRDFRHDPDKSQDELLPWIQEQVIRFSAACLNDRTNGTIFFGIMKSENHAEVLGLSVDREDIKTGINRAIKDCFYPDQYEIAMKCIREPQFVTVLQKNLETPLYVIEIDVVPNSKLTQEEAFFVTLNFFGQSEMVLLRWHDTIVEKIGNKEWHEFMSQKNKLKQVREDREKSATQVKQISEDLRTKFERLLYAGNVQSDDLYRMLFLSPLDSSMDQNFIKENLEFVDSLDPNIIFDFSPESDGDEGSIYRYMEDEKEKVLKALTADDFDKNGKENKEKTDRLPNLHESIRSTELKQWIFCNGYGPLNKNPMDLLNWKQQRSEGFKDALRFYKDEIPEGRVIAIFCLFSKNYDVMLEAAEEVLIKFQHQWMVLAPDEKISENWFAELLRRQSVDKETIKARCVIGMPWNHVSQTVSQLTGSSDEASVELPTSTGAFCRLKEKVKNELFDLDILGRNECQNSDIINDQRKLRLFKEDVEESFFRGGPVQWWNFWFPGLVLKRHIHDKLMKLVNETLDGNIDEEDKVGIIHLYHQPGAGGSTTARQILWDLKSEYRCCVLKNITDETCEQISAFRRYEAEDPRPSVILIDNLEEEKVNRLYSQLEEKARVESRNSENPFKVFCLLLLCRRKTSLPMKDSKVKHRNSVMLHHELAENEIAWFHEKNRDLEEKHKLQNGVDPKLLLSFNIMKENFNPEYIQNSVRAFCDDIMKPNEKKLLKFLSMMNTFDLDFQPLPVSAFDVIMNEEMSLSFGLVTPGRLRTGRSWESCISAALKVLLNRASRSGLGKQIPGLCIVNHLFAKEIMNYILKSEKKGVSDVMKEILNSPIVGSRNMTQKQVQKIVMDVLRKRDTLENGMHEKFSPIVMFIEKEEGQDKAAEVLKMGFQMTNDPMIAQQVSRLFIHCKNWEEAKKYAEEATKLKPQNSFLWDTFGQVYKSQVYDCITKCVQTGEKLGQEDAMRMINIALEAIDKFRVEQKISEQEKTTYQNNSGFVAELRVTNMLLDLFIQFSFYPGETKVHKFLIDRKYVPPEFKFLGDDILNRLKSLHSAVDDTMRNLEEKQNHVKDETVDVYRHREQYLFRDQVIYLKENLDNYFGESSDEIPPQLKSVDDQNAYRTRRMKRLGGRSLSALLRLPKLSDESQKLARLKNIMTLAERNVWSLRGKDIDYVIYIGTVIAMKSLKLKSPPLSVELEYNHLLHLSERLFDIGVHDRAYLETFLYLVMLHWPTDNRKGFVLCPIPKLTDAIKKWKDAFYLKHPHQQPDGSRYYSHRKKDTTYFFLCKGIGLDEILYYQELHRGDKFIRGDAVWRTPIAKERLQRLTGTLVSEGTEVLVQVTSPTGNKSTICIPTSLPIGQRGLWQKRVYFVLGFGWSGPKAYNVTQHDPSVNGSGDAKAQSCGANIVSTHKQPDASDKDSDEDDLESDSTITTQVFRRQASKLNTPHTAPSSLQIFQELQTIDEKISELELEKNPSQKNITRLDELRRQRKELVSDKNVKQLYMDYN</sequence>
<dbReference type="Proteomes" id="UP001634394">
    <property type="component" value="Unassembled WGS sequence"/>
</dbReference>
<feature type="compositionally biased region" description="Basic residues" evidence="1">
    <location>
        <begin position="195"/>
        <end position="210"/>
    </location>
</feature>
<feature type="domain" description="CARD" evidence="2">
    <location>
        <begin position="1"/>
        <end position="89"/>
    </location>
</feature>
<feature type="region of interest" description="Disordered" evidence="1">
    <location>
        <begin position="186"/>
        <end position="210"/>
    </location>
</feature>
<name>A0ABD3V8D1_SINWO</name>